<feature type="signal peptide" evidence="2">
    <location>
        <begin position="1"/>
        <end position="22"/>
    </location>
</feature>
<evidence type="ECO:0000313" key="4">
    <source>
        <dbReference type="EMBL" id="APZ94243.1"/>
    </source>
</evidence>
<dbReference type="PROSITE" id="PS51257">
    <property type="entry name" value="PROKAR_LIPOPROTEIN"/>
    <property type="match status" value="1"/>
</dbReference>
<dbReference type="EMBL" id="CP017641">
    <property type="protein sequence ID" value="APZ94243.1"/>
    <property type="molecule type" value="Genomic_DNA"/>
</dbReference>
<reference evidence="4 5" key="1">
    <citation type="journal article" date="2016" name="Front. Microbiol.">
        <title>Fuerstia marisgermanicae gen. nov., sp. nov., an Unusual Member of the Phylum Planctomycetes from the German Wadden Sea.</title>
        <authorList>
            <person name="Kohn T."/>
            <person name="Heuer A."/>
            <person name="Jogler M."/>
            <person name="Vollmers J."/>
            <person name="Boedeker C."/>
            <person name="Bunk B."/>
            <person name="Rast P."/>
            <person name="Borchert D."/>
            <person name="Glockner I."/>
            <person name="Freese H.M."/>
            <person name="Klenk H.P."/>
            <person name="Overmann J."/>
            <person name="Kaster A.K."/>
            <person name="Rohde M."/>
            <person name="Wiegand S."/>
            <person name="Jogler C."/>
        </authorList>
    </citation>
    <scope>NUCLEOTIDE SEQUENCE [LARGE SCALE GENOMIC DNA]</scope>
    <source>
        <strain evidence="4 5">NH11</strain>
    </source>
</reference>
<feature type="domain" description="Glycosyl hydrolase-like 10" evidence="3">
    <location>
        <begin position="495"/>
        <end position="737"/>
    </location>
</feature>
<name>A0A1P8WJL7_9PLAN</name>
<dbReference type="InterPro" id="IPR017853">
    <property type="entry name" value="GH"/>
</dbReference>
<keyword evidence="5" id="KW-1185">Reference proteome</keyword>
<dbReference type="Proteomes" id="UP000187735">
    <property type="component" value="Chromosome"/>
</dbReference>
<sequence length="817" mass="91799" precursor="true">MNFKLFSLTLLLTAVSCRWANAEHTIDSFAYANDQDAQAAWSAREGTPDVRRIDEEGRPVLQVRAPFAPPNGLQRTVIDRDIKLDLTTPSWFTLDINVADIESVRALTFYFRSGKGWFSCGASLTRPGWKTLRFEKADFRAEESPSGWHAIDGIRIAVWKQNSRSKPDEASTAETSFRLRNLKQHQNDVAIVLPDQQDAGSAATWDAAKRIRKMLSELGIETDSLRESEIAEGALGSRRLAILPFNRPDRKACERLVEYLDQGGKLFLCYDVPYRLRNALGFAEAEFYRPAKGDSQLASIHFAPNKIDGLPNVVRQASWNVALYEPTGHNAHAIGTWYDKAGRSTQKAALLVSDKGAYFSHVILSDDWQEKKKMLAAVLGELDGEIWKTIATAQLQRAQQIGHCRSAEELRNAVSPLMDAEGRLSLDESDRDFAAARKMLSNKSYYASYQHAVKAEKQRLDVYFKAQPSPSSEARAFWEHSGVGPYPGDWDRTCRELADAGINMIIPNMLWAGVAHYQSEVLPRSAAYKKYGDQISQCLAAAKKHGLEVHVWKVNHNPGHYAPPEFIERMKQTGRTQVDVHGNVTEWLNPAHPVNFKLEVDSMLEVVRNYDVDGIHFDYIRYPNASLDYSDFSRRKFESDTGHEIIDWPADCYDGRLHDEYRDWRADQITRLVETVSREARKLRPDIKISAAVFSAYPQCREAVGQDWSLWAKRGYVDFLCPMNYSDNDDEFAAWITNQQKLAFGVPVYAGIGAAAGRSTLTADRVVGQIEITRQHKTGGFTIFALNQGTAASILPGLKAGASRNTATTPHRSTKQP</sequence>
<dbReference type="Gene3D" id="3.20.20.80">
    <property type="entry name" value="Glycosidases"/>
    <property type="match status" value="1"/>
</dbReference>
<evidence type="ECO:0000256" key="2">
    <source>
        <dbReference type="SAM" id="SignalP"/>
    </source>
</evidence>
<protein>
    <recommendedName>
        <fullName evidence="3">Glycosyl hydrolase-like 10 domain-containing protein</fullName>
    </recommendedName>
</protein>
<dbReference type="InterPro" id="IPR003790">
    <property type="entry name" value="GHL10"/>
</dbReference>
<organism evidence="4 5">
    <name type="scientific">Fuerstiella marisgermanici</name>
    <dbReference type="NCBI Taxonomy" id="1891926"/>
    <lineage>
        <taxon>Bacteria</taxon>
        <taxon>Pseudomonadati</taxon>
        <taxon>Planctomycetota</taxon>
        <taxon>Planctomycetia</taxon>
        <taxon>Planctomycetales</taxon>
        <taxon>Planctomycetaceae</taxon>
        <taxon>Fuerstiella</taxon>
    </lineage>
</organism>
<dbReference type="OrthoDB" id="9794671at2"/>
<dbReference type="SUPFAM" id="SSF51445">
    <property type="entry name" value="(Trans)glycosidases"/>
    <property type="match status" value="1"/>
</dbReference>
<dbReference type="KEGG" id="fmr:Fuma_03868"/>
<dbReference type="STRING" id="1891926.Fuma_03868"/>
<evidence type="ECO:0000256" key="1">
    <source>
        <dbReference type="ARBA" id="ARBA00022729"/>
    </source>
</evidence>
<dbReference type="Pfam" id="PF02638">
    <property type="entry name" value="GHL10"/>
    <property type="match status" value="1"/>
</dbReference>
<dbReference type="PANTHER" id="PTHR43405:SF1">
    <property type="entry name" value="GLYCOSYL HYDROLASE DIGH"/>
    <property type="match status" value="1"/>
</dbReference>
<evidence type="ECO:0000259" key="3">
    <source>
        <dbReference type="Pfam" id="PF02638"/>
    </source>
</evidence>
<evidence type="ECO:0000313" key="5">
    <source>
        <dbReference type="Proteomes" id="UP000187735"/>
    </source>
</evidence>
<dbReference type="AlphaFoldDB" id="A0A1P8WJL7"/>
<dbReference type="RefSeq" id="WP_077025582.1">
    <property type="nucleotide sequence ID" value="NZ_CP017641.1"/>
</dbReference>
<proteinExistence type="predicted"/>
<keyword evidence="1 2" id="KW-0732">Signal</keyword>
<feature type="chain" id="PRO_5012071760" description="Glycosyl hydrolase-like 10 domain-containing protein" evidence="2">
    <location>
        <begin position="23"/>
        <end position="817"/>
    </location>
</feature>
<dbReference type="PANTHER" id="PTHR43405">
    <property type="entry name" value="GLYCOSYL HYDROLASE DIGH"/>
    <property type="match status" value="1"/>
</dbReference>
<accession>A0A1P8WJL7</accession>
<gene>
    <name evidence="4" type="ORF">Fuma_03868</name>
</gene>
<dbReference type="InterPro" id="IPR052177">
    <property type="entry name" value="Divisome_Glycosyl_Hydrolase"/>
</dbReference>